<dbReference type="PANTHER" id="PTHR12125:SF5">
    <property type="entry name" value="F-BOX DOMAIN-CONTAINING PROTEIN"/>
    <property type="match status" value="1"/>
</dbReference>
<accession>A0A1Y1M7P4</accession>
<evidence type="ECO:0000259" key="2">
    <source>
        <dbReference type="PROSITE" id="PS51114"/>
    </source>
</evidence>
<dbReference type="PROSITE" id="PS51114">
    <property type="entry name" value="FBA"/>
    <property type="match status" value="1"/>
</dbReference>
<name>A0A1Y1M7P4_PHOPY</name>
<dbReference type="GO" id="GO:0031146">
    <property type="term" value="P:SCF-dependent proteasomal ubiquitin-dependent protein catabolic process"/>
    <property type="evidence" value="ECO:0007669"/>
    <property type="project" value="TreeGrafter"/>
</dbReference>
<dbReference type="PANTHER" id="PTHR12125">
    <property type="entry name" value="F-BOX ONLY PROTEIN 6-LIKE PROTEIN"/>
    <property type="match status" value="1"/>
</dbReference>
<dbReference type="GO" id="GO:0061630">
    <property type="term" value="F:ubiquitin protein ligase activity"/>
    <property type="evidence" value="ECO:0007669"/>
    <property type="project" value="TreeGrafter"/>
</dbReference>
<dbReference type="EMBL" id="GEZM01041084">
    <property type="protein sequence ID" value="JAV80624.1"/>
    <property type="molecule type" value="Transcribed_RNA"/>
</dbReference>
<dbReference type="InterPro" id="IPR007397">
    <property type="entry name" value="F-box-assoc_dom"/>
</dbReference>
<evidence type="ECO:0000259" key="1">
    <source>
        <dbReference type="PROSITE" id="PS50181"/>
    </source>
</evidence>
<dbReference type="GO" id="GO:0005737">
    <property type="term" value="C:cytoplasm"/>
    <property type="evidence" value="ECO:0007669"/>
    <property type="project" value="TreeGrafter"/>
</dbReference>
<dbReference type="Pfam" id="PF04300">
    <property type="entry name" value="FBA"/>
    <property type="match status" value="1"/>
</dbReference>
<evidence type="ECO:0000313" key="3">
    <source>
        <dbReference type="EMBL" id="JAV80620.1"/>
    </source>
</evidence>
<dbReference type="FunFam" id="2.60.120.260:FF:000012">
    <property type="entry name" value="F-box only protein 2"/>
    <property type="match status" value="1"/>
</dbReference>
<dbReference type="GO" id="GO:0019005">
    <property type="term" value="C:SCF ubiquitin ligase complex"/>
    <property type="evidence" value="ECO:0007669"/>
    <property type="project" value="TreeGrafter"/>
</dbReference>
<dbReference type="AlphaFoldDB" id="A0A1Y1M7P4"/>
<dbReference type="InterPro" id="IPR008979">
    <property type="entry name" value="Galactose-bd-like_sf"/>
</dbReference>
<dbReference type="SMART" id="SM00256">
    <property type="entry name" value="FBOX"/>
    <property type="match status" value="1"/>
</dbReference>
<dbReference type="Gene3D" id="2.60.120.260">
    <property type="entry name" value="Galactose-binding domain-like"/>
    <property type="match status" value="1"/>
</dbReference>
<dbReference type="InterPro" id="IPR039752">
    <property type="entry name" value="F-box_only"/>
</dbReference>
<feature type="domain" description="F-box" evidence="1">
    <location>
        <begin position="62"/>
        <end position="108"/>
    </location>
</feature>
<dbReference type="PROSITE" id="PS50181">
    <property type="entry name" value="FBOX"/>
    <property type="match status" value="1"/>
</dbReference>
<organism evidence="3">
    <name type="scientific">Photinus pyralis</name>
    <name type="common">Common eastern firefly</name>
    <name type="synonym">Lampyris pyralis</name>
    <dbReference type="NCBI Taxonomy" id="7054"/>
    <lineage>
        <taxon>Eukaryota</taxon>
        <taxon>Metazoa</taxon>
        <taxon>Ecdysozoa</taxon>
        <taxon>Arthropoda</taxon>
        <taxon>Hexapoda</taxon>
        <taxon>Insecta</taxon>
        <taxon>Pterygota</taxon>
        <taxon>Neoptera</taxon>
        <taxon>Endopterygota</taxon>
        <taxon>Coleoptera</taxon>
        <taxon>Polyphaga</taxon>
        <taxon>Elateriformia</taxon>
        <taxon>Elateroidea</taxon>
        <taxon>Lampyridae</taxon>
        <taxon>Lampyrinae</taxon>
        <taxon>Photinus</taxon>
    </lineage>
</organism>
<protein>
    <recommendedName>
        <fullName evidence="4">F-box domain-containing protein</fullName>
    </recommendedName>
</protein>
<dbReference type="Gene3D" id="1.20.1280.50">
    <property type="match status" value="1"/>
</dbReference>
<proteinExistence type="predicted"/>
<reference evidence="3" key="1">
    <citation type="journal article" date="2016" name="Sci. Rep.">
        <title>Molecular characterization of firefly nuptial gifts: a multi-omics approach sheds light on postcopulatory sexual selection.</title>
        <authorList>
            <person name="Al-Wathiqui N."/>
            <person name="Fallon T.R."/>
            <person name="South A."/>
            <person name="Weng J.K."/>
            <person name="Lewis S.M."/>
        </authorList>
    </citation>
    <scope>NUCLEOTIDE SEQUENCE</scope>
</reference>
<dbReference type="Pfam" id="PF12937">
    <property type="entry name" value="F-box-like"/>
    <property type="match status" value="1"/>
</dbReference>
<dbReference type="SUPFAM" id="SSF81383">
    <property type="entry name" value="F-box domain"/>
    <property type="match status" value="1"/>
</dbReference>
<dbReference type="InterPro" id="IPR036047">
    <property type="entry name" value="F-box-like_dom_sf"/>
</dbReference>
<sequence>MLSIAQVTTGDSVMDILIRKTFENFKSFFTFKKADEEEASYLPSFLREEYIELDTETENGLFVCNMHIPEEILLHILSFVDPKVLLRYSIVCKKWNLLIKSFPLWSIIYRRKFQRKPKKLPWYIFYCRFSTEYFDINLLKNGSGQDSFNNWEIIENGGDKFVVEDPPDGADALNIEEPEFENKTSCFATSYGNCKKIQVVKFGQSKLFRYILSNYKPHIYLSEWTCGRFDCGSLYRLRCSYLGIIPDVTIAKPSAGQTVKQWEGRKWNKIEILITQYPEGIEGILFEHEGRDTQFWTGHYGSKMAGGMVKLLFDSIDPLPLNNLGQKQPKRFTKTEYITNGENLDNYFMDIIDIERIRPVCIFPPPIRNIREAFD</sequence>
<evidence type="ECO:0008006" key="4">
    <source>
        <dbReference type="Google" id="ProtNLM"/>
    </source>
</evidence>
<dbReference type="GO" id="GO:0036503">
    <property type="term" value="P:ERAD pathway"/>
    <property type="evidence" value="ECO:0007669"/>
    <property type="project" value="TreeGrafter"/>
</dbReference>
<dbReference type="SMART" id="SM01198">
    <property type="entry name" value="FBA"/>
    <property type="match status" value="1"/>
</dbReference>
<feature type="domain" description="FBA" evidence="2">
    <location>
        <begin position="123"/>
        <end position="313"/>
    </location>
</feature>
<dbReference type="SUPFAM" id="SSF49785">
    <property type="entry name" value="Galactose-binding domain-like"/>
    <property type="match status" value="1"/>
</dbReference>
<dbReference type="InterPro" id="IPR001810">
    <property type="entry name" value="F-box_dom"/>
</dbReference>
<dbReference type="GO" id="GO:0006516">
    <property type="term" value="P:glycoprotein catabolic process"/>
    <property type="evidence" value="ECO:0007669"/>
    <property type="project" value="TreeGrafter"/>
</dbReference>
<dbReference type="EMBL" id="GEZM01041086">
    <property type="protein sequence ID" value="JAV80620.1"/>
    <property type="molecule type" value="Transcribed_RNA"/>
</dbReference>